<evidence type="ECO:0000313" key="3">
    <source>
        <dbReference type="Proteomes" id="UP001284601"/>
    </source>
</evidence>
<gene>
    <name evidence="2" type="ORF">R7226_14015</name>
</gene>
<reference evidence="3" key="1">
    <citation type="submission" date="2023-07" db="EMBL/GenBank/DDBJ databases">
        <title>Conexibacter stalactiti sp. nov., isolated from stalactites in a lava cave and emended description of the genus Conexibacter.</title>
        <authorList>
            <person name="Lee S.D."/>
        </authorList>
    </citation>
    <scope>NUCLEOTIDE SEQUENCE [LARGE SCALE GENOMIC DNA]</scope>
    <source>
        <strain evidence="3">KCTC 39840</strain>
    </source>
</reference>
<feature type="signal peptide" evidence="1">
    <location>
        <begin position="1"/>
        <end position="23"/>
    </location>
</feature>
<organism evidence="2 3">
    <name type="scientific">Conexibacter stalactiti</name>
    <dbReference type="NCBI Taxonomy" id="1940611"/>
    <lineage>
        <taxon>Bacteria</taxon>
        <taxon>Bacillati</taxon>
        <taxon>Actinomycetota</taxon>
        <taxon>Thermoleophilia</taxon>
        <taxon>Solirubrobacterales</taxon>
        <taxon>Conexibacteraceae</taxon>
        <taxon>Conexibacter</taxon>
    </lineage>
</organism>
<evidence type="ECO:0008006" key="4">
    <source>
        <dbReference type="Google" id="ProtNLM"/>
    </source>
</evidence>
<dbReference type="PROSITE" id="PS51257">
    <property type="entry name" value="PROKAR_LIPOPROTEIN"/>
    <property type="match status" value="1"/>
</dbReference>
<keyword evidence="1" id="KW-0732">Signal</keyword>
<name>A0ABU4HQ62_9ACTN</name>
<dbReference type="EMBL" id="JAWSTH010000033">
    <property type="protein sequence ID" value="MDW5595461.1"/>
    <property type="molecule type" value="Genomic_DNA"/>
</dbReference>
<evidence type="ECO:0000256" key="1">
    <source>
        <dbReference type="SAM" id="SignalP"/>
    </source>
</evidence>
<accession>A0ABU4HQ62</accession>
<dbReference type="RefSeq" id="WP_318597798.1">
    <property type="nucleotide sequence ID" value="NZ_JAWSTH010000033.1"/>
</dbReference>
<protein>
    <recommendedName>
        <fullName evidence="4">Secreted protein</fullName>
    </recommendedName>
</protein>
<evidence type="ECO:0000313" key="2">
    <source>
        <dbReference type="EMBL" id="MDW5595461.1"/>
    </source>
</evidence>
<comment type="caution">
    <text evidence="2">The sequence shown here is derived from an EMBL/GenBank/DDBJ whole genome shotgun (WGS) entry which is preliminary data.</text>
</comment>
<proteinExistence type="predicted"/>
<feature type="chain" id="PRO_5045450991" description="Secreted protein" evidence="1">
    <location>
        <begin position="24"/>
        <end position="148"/>
    </location>
</feature>
<sequence length="148" mass="15861">MDGKAPRTKLRVVVVLLAMAALAVGGCGGDSDEEQAQAAVCDARDDIAQQVGELANLTLTTATVDQVRNNLETIQDDLTTISDNRSELSDDRRQEVETATTRFTDEVRDVVSTLGRSLSLSDARTQLSTALTQLGSAYRSTLAQVQCD</sequence>
<dbReference type="Proteomes" id="UP001284601">
    <property type="component" value="Unassembled WGS sequence"/>
</dbReference>
<keyword evidence="3" id="KW-1185">Reference proteome</keyword>